<accession>A0A9P8CXN5</accession>
<gene>
    <name evidence="2" type="ORF">F5Z01DRAFT_632134</name>
</gene>
<feature type="compositionally biased region" description="Low complexity" evidence="1">
    <location>
        <begin position="1"/>
        <end position="23"/>
    </location>
</feature>
<evidence type="ECO:0000313" key="2">
    <source>
        <dbReference type="EMBL" id="KAG9259051.1"/>
    </source>
</evidence>
<evidence type="ECO:0000256" key="1">
    <source>
        <dbReference type="SAM" id="MobiDB-lite"/>
    </source>
</evidence>
<dbReference type="EMBL" id="MU251242">
    <property type="protein sequence ID" value="KAG9259051.1"/>
    <property type="molecule type" value="Genomic_DNA"/>
</dbReference>
<feature type="region of interest" description="Disordered" evidence="1">
    <location>
        <begin position="1"/>
        <end position="58"/>
    </location>
</feature>
<reference evidence="2" key="1">
    <citation type="journal article" date="2021" name="IMA Fungus">
        <title>Genomic characterization of three marine fungi, including Emericellopsis atlantica sp. nov. with signatures of a generalist lifestyle and marine biomass degradation.</title>
        <authorList>
            <person name="Hagestad O.C."/>
            <person name="Hou L."/>
            <person name="Andersen J.H."/>
            <person name="Hansen E.H."/>
            <person name="Altermark B."/>
            <person name="Li C."/>
            <person name="Kuhnert E."/>
            <person name="Cox R.J."/>
            <person name="Crous P.W."/>
            <person name="Spatafora J.W."/>
            <person name="Lail K."/>
            <person name="Amirebrahimi M."/>
            <person name="Lipzen A."/>
            <person name="Pangilinan J."/>
            <person name="Andreopoulos W."/>
            <person name="Hayes R.D."/>
            <person name="Ng V."/>
            <person name="Grigoriev I.V."/>
            <person name="Jackson S.A."/>
            <person name="Sutton T.D.S."/>
            <person name="Dobson A.D.W."/>
            <person name="Rama T."/>
        </authorList>
    </citation>
    <scope>NUCLEOTIDE SEQUENCE</scope>
    <source>
        <strain evidence="2">TS7</strain>
    </source>
</reference>
<dbReference type="OrthoDB" id="275936at2759"/>
<dbReference type="PANTHER" id="PTHR37845">
    <property type="entry name" value="SEQUENCE ORPHAN"/>
    <property type="match status" value="1"/>
</dbReference>
<evidence type="ECO:0008006" key="4">
    <source>
        <dbReference type="Google" id="ProtNLM"/>
    </source>
</evidence>
<evidence type="ECO:0000313" key="3">
    <source>
        <dbReference type="Proteomes" id="UP000887229"/>
    </source>
</evidence>
<dbReference type="RefSeq" id="XP_046122975.1">
    <property type="nucleotide sequence ID" value="XM_046261842.1"/>
</dbReference>
<dbReference type="GO" id="GO:0005739">
    <property type="term" value="C:mitochondrion"/>
    <property type="evidence" value="ECO:0007669"/>
    <property type="project" value="TreeGrafter"/>
</dbReference>
<dbReference type="AlphaFoldDB" id="A0A9P8CXN5"/>
<dbReference type="Proteomes" id="UP000887229">
    <property type="component" value="Unassembled WGS sequence"/>
</dbReference>
<proteinExistence type="predicted"/>
<name>A0A9P8CXN5_9HYPO</name>
<dbReference type="GeneID" id="70292745"/>
<dbReference type="PANTHER" id="PTHR37845:SF1">
    <property type="entry name" value="SEQUENCE ORPHAN"/>
    <property type="match status" value="1"/>
</dbReference>
<sequence length="329" mass="35413">MKPSEPLPLSAASLSLDPSSHAPISPPKPSIMAPSLSPAQQQKQQQQQQQQQLPTKNAQKAWNTDKLGLRLGSDLLSASCAGALVAPIISMIDRSIMENASGSSTLGDSIKSSLRSLLLRPQTLLLSKPTALIFLVYGGTYITANMLDTATSTVQDRKPSHVTAGTTKFAASSAANVGICIYKDQVFVRMFGPPGVVPRAVPGLSYALFGLRDCMTIFASFNVPPLLAPQIEGCLSAEWKKRLSGATCAQFIAPAAVQLISTPLHLLGLDMYNRPNGLRSPVSLRDRWHQVRRTWAPSAMARICRIVPAFGVGGVVNMKVRRSLMERLE</sequence>
<dbReference type="InterPro" id="IPR038781">
    <property type="entry name" value="C365.16-ike"/>
</dbReference>
<comment type="caution">
    <text evidence="2">The sequence shown here is derived from an EMBL/GenBank/DDBJ whole genome shotgun (WGS) entry which is preliminary data.</text>
</comment>
<feature type="compositionally biased region" description="Low complexity" evidence="1">
    <location>
        <begin position="40"/>
        <end position="52"/>
    </location>
</feature>
<protein>
    <recommendedName>
        <fullName evidence="4">Sequence orphan</fullName>
    </recommendedName>
</protein>
<organism evidence="2 3">
    <name type="scientific">Emericellopsis atlantica</name>
    <dbReference type="NCBI Taxonomy" id="2614577"/>
    <lineage>
        <taxon>Eukaryota</taxon>
        <taxon>Fungi</taxon>
        <taxon>Dikarya</taxon>
        <taxon>Ascomycota</taxon>
        <taxon>Pezizomycotina</taxon>
        <taxon>Sordariomycetes</taxon>
        <taxon>Hypocreomycetidae</taxon>
        <taxon>Hypocreales</taxon>
        <taxon>Bionectriaceae</taxon>
        <taxon>Emericellopsis</taxon>
    </lineage>
</organism>
<keyword evidence="3" id="KW-1185">Reference proteome</keyword>